<dbReference type="SUPFAM" id="SSF58104">
    <property type="entry name" value="Methyl-accepting chemotaxis protein (MCP) signaling domain"/>
    <property type="match status" value="1"/>
</dbReference>
<dbReference type="PANTHER" id="PTHR32089">
    <property type="entry name" value="METHYL-ACCEPTING CHEMOTAXIS PROTEIN MCPB"/>
    <property type="match status" value="1"/>
</dbReference>
<dbReference type="CDD" id="cd06225">
    <property type="entry name" value="HAMP"/>
    <property type="match status" value="1"/>
</dbReference>
<dbReference type="PROSITE" id="PS50111">
    <property type="entry name" value="CHEMOTAXIS_TRANSDUC_2"/>
    <property type="match status" value="1"/>
</dbReference>
<dbReference type="InterPro" id="IPR004090">
    <property type="entry name" value="Chemotax_Me-accpt_rcpt"/>
</dbReference>
<dbReference type="SMART" id="SM00283">
    <property type="entry name" value="MA"/>
    <property type="match status" value="1"/>
</dbReference>
<dbReference type="FunFam" id="1.10.287.950:FF:000001">
    <property type="entry name" value="Methyl-accepting chemotaxis sensory transducer"/>
    <property type="match status" value="1"/>
</dbReference>
<dbReference type="PROSITE" id="PS50885">
    <property type="entry name" value="HAMP"/>
    <property type="match status" value="1"/>
</dbReference>
<evidence type="ECO:0000256" key="1">
    <source>
        <dbReference type="ARBA" id="ARBA00004370"/>
    </source>
</evidence>
<evidence type="ECO:0000313" key="8">
    <source>
        <dbReference type="EMBL" id="MBJ6727501.1"/>
    </source>
</evidence>
<keyword evidence="5" id="KW-0812">Transmembrane</keyword>
<dbReference type="Pfam" id="PF00015">
    <property type="entry name" value="MCPsignal"/>
    <property type="match status" value="1"/>
</dbReference>
<dbReference type="InterPro" id="IPR003660">
    <property type="entry name" value="HAMP_dom"/>
</dbReference>
<feature type="transmembrane region" description="Helical" evidence="5">
    <location>
        <begin position="182"/>
        <end position="205"/>
    </location>
</feature>
<dbReference type="EMBL" id="JAEMHM010000024">
    <property type="protein sequence ID" value="MBJ6727501.1"/>
    <property type="molecule type" value="Genomic_DNA"/>
</dbReference>
<dbReference type="Pfam" id="PF00672">
    <property type="entry name" value="HAMP"/>
    <property type="match status" value="1"/>
</dbReference>
<keyword evidence="9" id="KW-1185">Reference proteome</keyword>
<evidence type="ECO:0000259" key="6">
    <source>
        <dbReference type="PROSITE" id="PS50111"/>
    </source>
</evidence>
<dbReference type="CDD" id="cd11386">
    <property type="entry name" value="MCP_signal"/>
    <property type="match status" value="1"/>
</dbReference>
<protein>
    <submittedName>
        <fullName evidence="8">Methyl-accepting chemotaxis protein</fullName>
    </submittedName>
</protein>
<dbReference type="Pfam" id="PF12729">
    <property type="entry name" value="4HB_MCP_1"/>
    <property type="match status" value="1"/>
</dbReference>
<keyword evidence="5" id="KW-1133">Transmembrane helix</keyword>
<reference evidence="8" key="1">
    <citation type="submission" date="2020-12" db="EMBL/GenBank/DDBJ databases">
        <title>Geomonas sp. Red875, isolated from river sediment.</title>
        <authorList>
            <person name="Xu Z."/>
            <person name="Zhang Z."/>
            <person name="Masuda Y."/>
            <person name="Itoh H."/>
            <person name="Senoo K."/>
        </authorList>
    </citation>
    <scope>NUCLEOTIDE SEQUENCE</scope>
    <source>
        <strain evidence="8">Red875</strain>
    </source>
</reference>
<dbReference type="SMART" id="SM00304">
    <property type="entry name" value="HAMP"/>
    <property type="match status" value="1"/>
</dbReference>
<dbReference type="GO" id="GO:0016020">
    <property type="term" value="C:membrane"/>
    <property type="evidence" value="ECO:0007669"/>
    <property type="project" value="UniProtKB-SubCell"/>
</dbReference>
<proteinExistence type="inferred from homology"/>
<keyword evidence="5" id="KW-0472">Membrane</keyword>
<dbReference type="InterPro" id="IPR004089">
    <property type="entry name" value="MCPsignal_dom"/>
</dbReference>
<sequence>MTRLLGGFGTVLVLLLLVGIGGIVGLMQLSGQNASVGQGYATVEASQRARANLNLLRRFEKDILMNLQSPEKVRSYRTKYGESLAQYRKGLDELAPLCTDAKEKELYGNITRNSEEYNSGFNLVLHRIERGEIANTEAANAQLESVNPASHAAEAAATELADKNRKDVEQLVSEAAGRGRNIIITLAILLVLTCGAGLGICYAISRSIIAPVQQLTQQADALADGNLTVSFQSNGRDEIAHLATAFGRMAERLRETISRISDTSTRVAASSEQLSVTADQISAGAGEVASQTGTVATASEEMAATSGDIAQNCLMAAETSNRASETARSGVVVVQETISGMERIAEQVRVVAKSVESLGARSDQIGAIIGTIEDIADQTNLLALNAAIEAARAGEQGRGFAVVADEVRALAERTTRATREIGEMIKAIQQQTKDAVAAMEEGVSEVERGAASSLRSSDALQLILTQIEDVTAQVNQIATAAEQQTATTSEITTNIQQITQVVQVTTQSAAETAQASSVLSRESEQLRQLVSKFRLT</sequence>
<evidence type="ECO:0000256" key="2">
    <source>
        <dbReference type="ARBA" id="ARBA00023224"/>
    </source>
</evidence>
<dbReference type="AlphaFoldDB" id="A0A8J7M2Z7"/>
<dbReference type="PANTHER" id="PTHR32089:SF112">
    <property type="entry name" value="LYSOZYME-LIKE PROTEIN-RELATED"/>
    <property type="match status" value="1"/>
</dbReference>
<evidence type="ECO:0000256" key="5">
    <source>
        <dbReference type="SAM" id="Phobius"/>
    </source>
</evidence>
<accession>A0A8J7M2Z7</accession>
<name>A0A8J7M2Z7_9BACT</name>
<dbReference type="GO" id="GO:0007165">
    <property type="term" value="P:signal transduction"/>
    <property type="evidence" value="ECO:0007669"/>
    <property type="project" value="UniProtKB-KW"/>
</dbReference>
<comment type="subcellular location">
    <subcellularLocation>
        <location evidence="1">Membrane</location>
    </subcellularLocation>
</comment>
<comment type="similarity">
    <text evidence="3">Belongs to the methyl-accepting chemotaxis (MCP) protein family.</text>
</comment>
<dbReference type="PRINTS" id="PR00260">
    <property type="entry name" value="CHEMTRNSDUCR"/>
</dbReference>
<dbReference type="GO" id="GO:0004888">
    <property type="term" value="F:transmembrane signaling receptor activity"/>
    <property type="evidence" value="ECO:0007669"/>
    <property type="project" value="InterPro"/>
</dbReference>
<evidence type="ECO:0000256" key="3">
    <source>
        <dbReference type="ARBA" id="ARBA00029447"/>
    </source>
</evidence>
<dbReference type="Gene3D" id="1.10.287.950">
    <property type="entry name" value="Methyl-accepting chemotaxis protein"/>
    <property type="match status" value="1"/>
</dbReference>
<dbReference type="InterPro" id="IPR024478">
    <property type="entry name" value="HlyB_4HB_MCP"/>
</dbReference>
<dbReference type="Proteomes" id="UP000636888">
    <property type="component" value="Unassembled WGS sequence"/>
</dbReference>
<evidence type="ECO:0000256" key="4">
    <source>
        <dbReference type="PROSITE-ProRule" id="PRU00284"/>
    </source>
</evidence>
<dbReference type="GO" id="GO:0006935">
    <property type="term" value="P:chemotaxis"/>
    <property type="evidence" value="ECO:0007669"/>
    <property type="project" value="InterPro"/>
</dbReference>
<feature type="domain" description="HAMP" evidence="7">
    <location>
        <begin position="206"/>
        <end position="258"/>
    </location>
</feature>
<keyword evidence="2 4" id="KW-0807">Transducer</keyword>
<evidence type="ECO:0000313" key="9">
    <source>
        <dbReference type="Proteomes" id="UP000636888"/>
    </source>
</evidence>
<feature type="domain" description="Methyl-accepting transducer" evidence="6">
    <location>
        <begin position="263"/>
        <end position="499"/>
    </location>
</feature>
<comment type="caution">
    <text evidence="8">The sequence shown here is derived from an EMBL/GenBank/DDBJ whole genome shotgun (WGS) entry which is preliminary data.</text>
</comment>
<feature type="transmembrane region" description="Helical" evidence="5">
    <location>
        <begin position="6"/>
        <end position="26"/>
    </location>
</feature>
<organism evidence="8 9">
    <name type="scientific">Geomesophilobacter sediminis</name>
    <dbReference type="NCBI Taxonomy" id="2798584"/>
    <lineage>
        <taxon>Bacteria</taxon>
        <taxon>Pseudomonadati</taxon>
        <taxon>Thermodesulfobacteriota</taxon>
        <taxon>Desulfuromonadia</taxon>
        <taxon>Geobacterales</taxon>
        <taxon>Geobacteraceae</taxon>
        <taxon>Geomesophilobacter</taxon>
    </lineage>
</organism>
<gene>
    <name evidence="8" type="ORF">JFN93_22530</name>
</gene>
<evidence type="ECO:0000259" key="7">
    <source>
        <dbReference type="PROSITE" id="PS50885"/>
    </source>
</evidence>